<comment type="similarity">
    <text evidence="1">Belongs to the ornithine cyclodeaminase/mu-crystallin family.</text>
</comment>
<name>A0AAE3VMG5_9HYPH</name>
<dbReference type="InterPro" id="IPR023401">
    <property type="entry name" value="ODC_N"/>
</dbReference>
<organism evidence="2 3">
    <name type="scientific">Amorphus orientalis</name>
    <dbReference type="NCBI Taxonomy" id="649198"/>
    <lineage>
        <taxon>Bacteria</taxon>
        <taxon>Pseudomonadati</taxon>
        <taxon>Pseudomonadota</taxon>
        <taxon>Alphaproteobacteria</taxon>
        <taxon>Hyphomicrobiales</taxon>
        <taxon>Amorphaceae</taxon>
        <taxon>Amorphus</taxon>
    </lineage>
</organism>
<comment type="caution">
    <text evidence="2">The sequence shown here is derived from an EMBL/GenBank/DDBJ whole genome shotgun (WGS) entry which is preliminary data.</text>
</comment>
<dbReference type="AlphaFoldDB" id="A0AAE3VMG5"/>
<keyword evidence="2" id="KW-0456">Lyase</keyword>
<gene>
    <name evidence="2" type="ORF">J2S73_001183</name>
</gene>
<dbReference type="InterPro" id="IPR003462">
    <property type="entry name" value="ODC_Mu_crystall"/>
</dbReference>
<dbReference type="RefSeq" id="WP_306884531.1">
    <property type="nucleotide sequence ID" value="NZ_JAUSUL010000001.1"/>
</dbReference>
<reference evidence="2" key="1">
    <citation type="submission" date="2023-07" db="EMBL/GenBank/DDBJ databases">
        <title>Genomic Encyclopedia of Type Strains, Phase IV (KMG-IV): sequencing the most valuable type-strain genomes for metagenomic binning, comparative biology and taxonomic classification.</title>
        <authorList>
            <person name="Goeker M."/>
        </authorList>
    </citation>
    <scope>NUCLEOTIDE SEQUENCE</scope>
    <source>
        <strain evidence="2">DSM 21202</strain>
    </source>
</reference>
<protein>
    <submittedName>
        <fullName evidence="2">Ornithine cyclodeaminase</fullName>
        <ecNumber evidence="2">4.3.1.12</ecNumber>
    </submittedName>
</protein>
<evidence type="ECO:0000256" key="1">
    <source>
        <dbReference type="ARBA" id="ARBA00008903"/>
    </source>
</evidence>
<dbReference type="Proteomes" id="UP001229244">
    <property type="component" value="Unassembled WGS sequence"/>
</dbReference>
<dbReference type="EC" id="4.3.1.12" evidence="2"/>
<dbReference type="Gene3D" id="3.30.1780.10">
    <property type="entry name" value="ornithine cyclodeaminase, domain 1"/>
    <property type="match status" value="1"/>
</dbReference>
<dbReference type="GO" id="GO:0008473">
    <property type="term" value="F:ornithine cyclodeaminase activity"/>
    <property type="evidence" value="ECO:0007669"/>
    <property type="project" value="UniProtKB-EC"/>
</dbReference>
<dbReference type="Gene3D" id="3.40.50.720">
    <property type="entry name" value="NAD(P)-binding Rossmann-like Domain"/>
    <property type="match status" value="1"/>
</dbReference>
<dbReference type="GO" id="GO:0016491">
    <property type="term" value="F:oxidoreductase activity"/>
    <property type="evidence" value="ECO:0007669"/>
    <property type="project" value="UniProtKB-ARBA"/>
</dbReference>
<dbReference type="Pfam" id="PF02423">
    <property type="entry name" value="OCD_Mu_crystall"/>
    <property type="match status" value="1"/>
</dbReference>
<accession>A0AAE3VMG5</accession>
<evidence type="ECO:0000313" key="3">
    <source>
        <dbReference type="Proteomes" id="UP001229244"/>
    </source>
</evidence>
<evidence type="ECO:0000313" key="2">
    <source>
        <dbReference type="EMBL" id="MDQ0314746.1"/>
    </source>
</evidence>
<proteinExistence type="inferred from homology"/>
<dbReference type="SUPFAM" id="SSF51735">
    <property type="entry name" value="NAD(P)-binding Rossmann-fold domains"/>
    <property type="match status" value="1"/>
</dbReference>
<dbReference type="PANTHER" id="PTHR13812:SF19">
    <property type="entry name" value="KETIMINE REDUCTASE MU-CRYSTALLIN"/>
    <property type="match status" value="1"/>
</dbReference>
<dbReference type="GO" id="GO:0019752">
    <property type="term" value="P:carboxylic acid metabolic process"/>
    <property type="evidence" value="ECO:0007669"/>
    <property type="project" value="UniProtKB-ARBA"/>
</dbReference>
<dbReference type="GO" id="GO:0005737">
    <property type="term" value="C:cytoplasm"/>
    <property type="evidence" value="ECO:0007669"/>
    <property type="project" value="TreeGrafter"/>
</dbReference>
<dbReference type="PIRSF" id="PIRSF001439">
    <property type="entry name" value="CryM"/>
    <property type="match status" value="1"/>
</dbReference>
<dbReference type="InterPro" id="IPR036291">
    <property type="entry name" value="NAD(P)-bd_dom_sf"/>
</dbReference>
<dbReference type="EMBL" id="JAUSUL010000001">
    <property type="protein sequence ID" value="MDQ0314746.1"/>
    <property type="molecule type" value="Genomic_DNA"/>
</dbReference>
<dbReference type="FunFam" id="3.40.50.720:FF:000311">
    <property type="entry name" value="Ornithine cyclodeaminase"/>
    <property type="match status" value="1"/>
</dbReference>
<sequence length="313" mass="32563">MRIVSAADINDSLAWKPLVAALKAAHATGGAELGDTLLTSNGRKFLVRSAWLGGLGAGVKAVTVYPDNPASSPARPSVQGSMLVFDEATGEPAALVDGVALTAWKTAADSALGADLLARPDIASMLMVGAGNMAEPLIRAHCAVRPSLSRVTIHNRTRARADALAERLTDLGVEIRVTEDLDAAIPEADLVTTATMSEKPVLKGELLRPGTHVDLVGAFTPTMREADDAVLTRGRLFVDCRKTTIGEIGELIDPMERGVISEADVIADYFDLAGGAAGRASADEITVCKNGGGAHLDLMVARHVLDQGVGSEV</sequence>
<dbReference type="PANTHER" id="PTHR13812">
    <property type="entry name" value="KETIMINE REDUCTASE MU-CRYSTALLIN"/>
    <property type="match status" value="1"/>
</dbReference>
<keyword evidence="3" id="KW-1185">Reference proteome</keyword>